<dbReference type="PANTHER" id="PTHR42910:SF1">
    <property type="entry name" value="MAJOR FACILITATOR SUPERFAMILY (MFS) PROFILE DOMAIN-CONTAINING PROTEIN"/>
    <property type="match status" value="1"/>
</dbReference>
<accession>A0ABX1RK35</accession>
<comment type="caution">
    <text evidence="7">The sequence shown here is derived from an EMBL/GenBank/DDBJ whole genome shotgun (WGS) entry which is preliminary data.</text>
</comment>
<feature type="transmembrane region" description="Helical" evidence="5">
    <location>
        <begin position="363"/>
        <end position="383"/>
    </location>
</feature>
<dbReference type="InterPro" id="IPR020846">
    <property type="entry name" value="MFS_dom"/>
</dbReference>
<evidence type="ECO:0000256" key="2">
    <source>
        <dbReference type="ARBA" id="ARBA00022692"/>
    </source>
</evidence>
<gene>
    <name evidence="7" type="ORF">HF577_24855</name>
</gene>
<comment type="subcellular location">
    <subcellularLocation>
        <location evidence="1">Cell membrane</location>
        <topology evidence="1">Multi-pass membrane protein</topology>
    </subcellularLocation>
</comment>
<evidence type="ECO:0000259" key="6">
    <source>
        <dbReference type="PROSITE" id="PS50850"/>
    </source>
</evidence>
<sequence>MERAPLSRGVVLLLAVASGAAVGNLYYAQPLLDVIARDLHVGQGTAGLLVTATQVGYALGIMFIVPLGDIRSRRRLAPLMMLLSAACLAACAVAPGITILVLALVAVGVSTVAGQILIPFASDLATDADRGRVVGIVLSGALTGILAARVVSGLIAGALGWRAVFVIAAVVMLLLALVLARTIPHDIPRQRQPYGALLRSIPGLVRGDTTLQIVLLYGAVSFGAFSVFWTGLTFLLSGPPYSYSTFVIGLFGLAGLVGAVAAQGSGRLHDRGWSVRATGLSWLLAVVAWAVCDIGRFSVPWLVIGIVLLDVAIQSQRILNQAQMFQASPQARSRVNTAYITGSFVGGAVGSVVASALWAAGGWNAVCIVGGGLCAASFVLWLVTTLRARALRTT</sequence>
<evidence type="ECO:0000313" key="7">
    <source>
        <dbReference type="EMBL" id="NMH80304.1"/>
    </source>
</evidence>
<feature type="transmembrane region" description="Helical" evidence="5">
    <location>
        <begin position="161"/>
        <end position="180"/>
    </location>
</feature>
<evidence type="ECO:0000313" key="8">
    <source>
        <dbReference type="Proteomes" id="UP001296706"/>
    </source>
</evidence>
<reference evidence="7 8" key="1">
    <citation type="submission" date="2020-04" db="EMBL/GenBank/DDBJ databases">
        <authorList>
            <person name="Klaysubun C."/>
            <person name="Duangmal K."/>
            <person name="Lipun K."/>
        </authorList>
    </citation>
    <scope>NUCLEOTIDE SEQUENCE [LARGE SCALE GENOMIC DNA]</scope>
    <source>
        <strain evidence="7 8">JCM 11839</strain>
    </source>
</reference>
<dbReference type="PANTHER" id="PTHR42910">
    <property type="entry name" value="TRANSPORTER SCO4007-RELATED"/>
    <property type="match status" value="1"/>
</dbReference>
<feature type="transmembrane region" description="Helical" evidence="5">
    <location>
        <begin position="133"/>
        <end position="155"/>
    </location>
</feature>
<feature type="transmembrane region" description="Helical" evidence="5">
    <location>
        <begin position="241"/>
        <end position="261"/>
    </location>
</feature>
<protein>
    <submittedName>
        <fullName evidence="7">MFS transporter</fullName>
    </submittedName>
</protein>
<feature type="transmembrane region" description="Helical" evidence="5">
    <location>
        <begin position="336"/>
        <end position="357"/>
    </location>
</feature>
<feature type="transmembrane region" description="Helical" evidence="5">
    <location>
        <begin position="76"/>
        <end position="95"/>
    </location>
</feature>
<dbReference type="InterPro" id="IPR036259">
    <property type="entry name" value="MFS_trans_sf"/>
</dbReference>
<proteinExistence type="predicted"/>
<dbReference type="Pfam" id="PF07690">
    <property type="entry name" value="MFS_1"/>
    <property type="match status" value="1"/>
</dbReference>
<feature type="transmembrane region" description="Helical" evidence="5">
    <location>
        <begin position="273"/>
        <end position="291"/>
    </location>
</feature>
<keyword evidence="3 5" id="KW-1133">Transmembrane helix</keyword>
<dbReference type="SUPFAM" id="SSF103473">
    <property type="entry name" value="MFS general substrate transporter"/>
    <property type="match status" value="1"/>
</dbReference>
<keyword evidence="8" id="KW-1185">Reference proteome</keyword>
<keyword evidence="4 5" id="KW-0472">Membrane</keyword>
<feature type="domain" description="Major facilitator superfamily (MFS) profile" evidence="6">
    <location>
        <begin position="10"/>
        <end position="389"/>
    </location>
</feature>
<keyword evidence="2 5" id="KW-0812">Transmembrane</keyword>
<evidence type="ECO:0000256" key="5">
    <source>
        <dbReference type="SAM" id="Phobius"/>
    </source>
</evidence>
<evidence type="ECO:0000256" key="3">
    <source>
        <dbReference type="ARBA" id="ARBA00022989"/>
    </source>
</evidence>
<dbReference type="Proteomes" id="UP001296706">
    <property type="component" value="Unassembled WGS sequence"/>
</dbReference>
<evidence type="ECO:0000256" key="4">
    <source>
        <dbReference type="ARBA" id="ARBA00023136"/>
    </source>
</evidence>
<dbReference type="EMBL" id="JAAXKY010000096">
    <property type="protein sequence ID" value="NMH80304.1"/>
    <property type="molecule type" value="Genomic_DNA"/>
</dbReference>
<dbReference type="InterPro" id="IPR011701">
    <property type="entry name" value="MFS"/>
</dbReference>
<name>A0ABX1RK35_9PSEU</name>
<dbReference type="CDD" id="cd17324">
    <property type="entry name" value="MFS_NepI_like"/>
    <property type="match status" value="1"/>
</dbReference>
<evidence type="ECO:0000256" key="1">
    <source>
        <dbReference type="ARBA" id="ARBA00004651"/>
    </source>
</evidence>
<feature type="transmembrane region" description="Helical" evidence="5">
    <location>
        <begin position="297"/>
        <end position="315"/>
    </location>
</feature>
<feature type="transmembrane region" description="Helical" evidence="5">
    <location>
        <begin position="101"/>
        <end position="121"/>
    </location>
</feature>
<feature type="transmembrane region" description="Helical" evidence="5">
    <location>
        <begin position="45"/>
        <end position="64"/>
    </location>
</feature>
<organism evidence="7 8">
    <name type="scientific">Pseudonocardia xinjiangensis</name>
    <dbReference type="NCBI Taxonomy" id="75289"/>
    <lineage>
        <taxon>Bacteria</taxon>
        <taxon>Bacillati</taxon>
        <taxon>Actinomycetota</taxon>
        <taxon>Actinomycetes</taxon>
        <taxon>Pseudonocardiales</taxon>
        <taxon>Pseudonocardiaceae</taxon>
        <taxon>Pseudonocardia</taxon>
    </lineage>
</organism>
<dbReference type="Gene3D" id="1.20.1250.20">
    <property type="entry name" value="MFS general substrate transporter like domains"/>
    <property type="match status" value="1"/>
</dbReference>
<dbReference type="PROSITE" id="PS50850">
    <property type="entry name" value="MFS"/>
    <property type="match status" value="1"/>
</dbReference>
<feature type="transmembrane region" description="Helical" evidence="5">
    <location>
        <begin position="214"/>
        <end position="235"/>
    </location>
</feature>